<accession>A0A940WMN3</accession>
<dbReference type="PANTHER" id="PTHR34184:SF4">
    <property type="entry name" value="UPF0718 PROTEIN YCGR"/>
    <property type="match status" value="1"/>
</dbReference>
<keyword evidence="6 7" id="KW-0472">Membrane</keyword>
<dbReference type="InterPro" id="IPR052923">
    <property type="entry name" value="UPF0718"/>
</dbReference>
<evidence type="ECO:0000256" key="5">
    <source>
        <dbReference type="ARBA" id="ARBA00022989"/>
    </source>
</evidence>
<feature type="transmembrane region" description="Helical" evidence="7">
    <location>
        <begin position="107"/>
        <end position="140"/>
    </location>
</feature>
<feature type="transmembrane region" description="Helical" evidence="7">
    <location>
        <begin position="24"/>
        <end position="42"/>
    </location>
</feature>
<organism evidence="8 9">
    <name type="scientific">Microbispora oryzae</name>
    <dbReference type="NCBI Taxonomy" id="2806554"/>
    <lineage>
        <taxon>Bacteria</taxon>
        <taxon>Bacillati</taxon>
        <taxon>Actinomycetota</taxon>
        <taxon>Actinomycetes</taxon>
        <taxon>Streptosporangiales</taxon>
        <taxon>Streptosporangiaceae</taxon>
        <taxon>Microbispora</taxon>
    </lineage>
</organism>
<evidence type="ECO:0000313" key="8">
    <source>
        <dbReference type="EMBL" id="MBP2704250.1"/>
    </source>
</evidence>
<reference evidence="8" key="1">
    <citation type="submission" date="2021-02" db="EMBL/GenBank/DDBJ databases">
        <title>Draft genome sequence of Microbispora sp. RL4-1S isolated from rice leaves in Thailand.</title>
        <authorList>
            <person name="Muangham S."/>
            <person name="Duangmal K."/>
        </authorList>
    </citation>
    <scope>NUCLEOTIDE SEQUENCE</scope>
    <source>
        <strain evidence="8">RL4-1S</strain>
    </source>
</reference>
<evidence type="ECO:0000256" key="6">
    <source>
        <dbReference type="ARBA" id="ARBA00023136"/>
    </source>
</evidence>
<feature type="transmembrane region" description="Helical" evidence="7">
    <location>
        <begin position="54"/>
        <end position="87"/>
    </location>
</feature>
<dbReference type="GO" id="GO:0005886">
    <property type="term" value="C:plasma membrane"/>
    <property type="evidence" value="ECO:0007669"/>
    <property type="project" value="UniProtKB-SubCell"/>
</dbReference>
<evidence type="ECO:0000256" key="1">
    <source>
        <dbReference type="ARBA" id="ARBA00004651"/>
    </source>
</evidence>
<dbReference type="InterPro" id="IPR005524">
    <property type="entry name" value="DUF318"/>
</dbReference>
<comment type="caution">
    <text evidence="8">The sequence shown here is derived from an EMBL/GenBank/DDBJ whole genome shotgun (WGS) entry which is preliminary data.</text>
</comment>
<dbReference type="Pfam" id="PF03773">
    <property type="entry name" value="ArsP_1"/>
    <property type="match status" value="1"/>
</dbReference>
<proteinExistence type="inferred from homology"/>
<evidence type="ECO:0000256" key="2">
    <source>
        <dbReference type="ARBA" id="ARBA00006386"/>
    </source>
</evidence>
<keyword evidence="4 7" id="KW-0812">Transmembrane</keyword>
<protein>
    <submittedName>
        <fullName evidence="8">Permease</fullName>
    </submittedName>
</protein>
<dbReference type="PANTHER" id="PTHR34184">
    <property type="entry name" value="UPF0718 PROTEIN YCGR"/>
    <property type="match status" value="1"/>
</dbReference>
<dbReference type="Proteomes" id="UP000674234">
    <property type="component" value="Unassembled WGS sequence"/>
</dbReference>
<keyword evidence="5 7" id="KW-1133">Transmembrane helix</keyword>
<dbReference type="AlphaFoldDB" id="A0A940WMN3"/>
<name>A0A940WMN3_9ACTN</name>
<keyword evidence="9" id="KW-1185">Reference proteome</keyword>
<dbReference type="EMBL" id="JAFCNB010000004">
    <property type="protein sequence ID" value="MBP2704250.1"/>
    <property type="molecule type" value="Genomic_DNA"/>
</dbReference>
<feature type="transmembrane region" description="Helical" evidence="7">
    <location>
        <begin position="331"/>
        <end position="352"/>
    </location>
</feature>
<evidence type="ECO:0000256" key="3">
    <source>
        <dbReference type="ARBA" id="ARBA00022475"/>
    </source>
</evidence>
<evidence type="ECO:0000313" key="9">
    <source>
        <dbReference type="Proteomes" id="UP000674234"/>
    </source>
</evidence>
<feature type="transmembrane region" description="Helical" evidence="7">
    <location>
        <begin position="262"/>
        <end position="281"/>
    </location>
</feature>
<dbReference type="RefSeq" id="WP_210155533.1">
    <property type="nucleotide sequence ID" value="NZ_JAFCNB010000004.1"/>
</dbReference>
<feature type="transmembrane region" description="Helical" evidence="7">
    <location>
        <begin position="358"/>
        <end position="379"/>
    </location>
</feature>
<comment type="subcellular location">
    <subcellularLocation>
        <location evidence="1">Cell membrane</location>
        <topology evidence="1">Multi-pass membrane protein</topology>
    </subcellularLocation>
</comment>
<evidence type="ECO:0000256" key="7">
    <source>
        <dbReference type="SAM" id="Phobius"/>
    </source>
</evidence>
<sequence length="380" mass="39821">MLESMLAVLGRVAGDVWHTFAVNWPYLLLSVLVASALSVYVGADRLQSWLRRRVALAIVGVVIVAAVTPFCSCGTTAVVLGAMAAHVPWAPVVAFMVSSPLTSPEEYVLATGLFGFSFSTTFYVAAIVIGLVAGAVTHVIERTGWLRDQARMRETVREEALVGATPAARPGLALDVIETPVASSSCCGPAELQVAEKPAEPESCCGPAEPVMVETPSSCCGPSDEEPPAVAGQTVFGVDRQWLADRKLDEFGALTWKNSKRLALYFFGFAALGYLLIELIPTSFLTDYLGNDSVFAVPLAAILGIPIYLNTDASLPLVSTLMHGGLGAGPALAFLMTGAGTSIGAIGGMLLIARRRVVGLVIGSLLVGGIVLGYLAPIWL</sequence>
<comment type="similarity">
    <text evidence="2">Belongs to the UPF0718 family.</text>
</comment>
<gene>
    <name evidence="8" type="ORF">JOL79_10550</name>
</gene>
<evidence type="ECO:0000256" key="4">
    <source>
        <dbReference type="ARBA" id="ARBA00022692"/>
    </source>
</evidence>
<keyword evidence="3" id="KW-1003">Cell membrane</keyword>